<dbReference type="HOGENOM" id="CLU_2725099_0_0_1"/>
<sequence length="72" mass="8590">MAPENHLVPEPITSWYWSHIYYPTKDGLDCCSDRPISFHYIDYKKMYAMEYLIYQVKVSEFSIKSSVFLISI</sequence>
<keyword evidence="2" id="KW-1185">Reference proteome</keyword>
<evidence type="ECO:0000313" key="2">
    <source>
        <dbReference type="Proteomes" id="UP000015102"/>
    </source>
</evidence>
<evidence type="ECO:0000313" key="1">
    <source>
        <dbReference type="EnsemblMetazoa" id="MESCA004310-PA"/>
    </source>
</evidence>
<name>T1GLB1_MEGSC</name>
<dbReference type="EnsemblMetazoa" id="MESCA004310-RA">
    <property type="protein sequence ID" value="MESCA004310-PA"/>
    <property type="gene ID" value="MESCA004310"/>
</dbReference>
<protein>
    <submittedName>
        <fullName evidence="1">Uncharacterized protein</fullName>
    </submittedName>
</protein>
<organism evidence="1 2">
    <name type="scientific">Megaselia scalaris</name>
    <name type="common">Humpbacked fly</name>
    <name type="synonym">Phora scalaris</name>
    <dbReference type="NCBI Taxonomy" id="36166"/>
    <lineage>
        <taxon>Eukaryota</taxon>
        <taxon>Metazoa</taxon>
        <taxon>Ecdysozoa</taxon>
        <taxon>Arthropoda</taxon>
        <taxon>Hexapoda</taxon>
        <taxon>Insecta</taxon>
        <taxon>Pterygota</taxon>
        <taxon>Neoptera</taxon>
        <taxon>Endopterygota</taxon>
        <taxon>Diptera</taxon>
        <taxon>Brachycera</taxon>
        <taxon>Muscomorpha</taxon>
        <taxon>Platypezoidea</taxon>
        <taxon>Phoridae</taxon>
        <taxon>Megaseliini</taxon>
        <taxon>Megaselia</taxon>
    </lineage>
</organism>
<proteinExistence type="predicted"/>
<dbReference type="Proteomes" id="UP000015102">
    <property type="component" value="Unassembled WGS sequence"/>
</dbReference>
<accession>T1GLB1</accession>
<reference evidence="2" key="1">
    <citation type="submission" date="2013-02" db="EMBL/GenBank/DDBJ databases">
        <authorList>
            <person name="Hughes D."/>
        </authorList>
    </citation>
    <scope>NUCLEOTIDE SEQUENCE</scope>
    <source>
        <strain>Durham</strain>
        <strain evidence="2">NC isolate 2 -- Noor lab</strain>
    </source>
</reference>
<dbReference type="EMBL" id="CAQQ02164367">
    <property type="status" value="NOT_ANNOTATED_CDS"/>
    <property type="molecule type" value="Genomic_DNA"/>
</dbReference>
<dbReference type="AlphaFoldDB" id="T1GLB1"/>
<dbReference type="STRING" id="36166.T1GLB1"/>
<reference evidence="1" key="2">
    <citation type="submission" date="2015-06" db="UniProtKB">
        <authorList>
            <consortium name="EnsemblMetazoa"/>
        </authorList>
    </citation>
    <scope>IDENTIFICATION</scope>
</reference>
<dbReference type="EMBL" id="CAQQ02164368">
    <property type="status" value="NOT_ANNOTATED_CDS"/>
    <property type="molecule type" value="Genomic_DNA"/>
</dbReference>
<dbReference type="OMA" id="HYIDADY"/>